<feature type="transmembrane region" description="Helical" evidence="10">
    <location>
        <begin position="447"/>
        <end position="467"/>
    </location>
</feature>
<keyword evidence="3" id="KW-0813">Transport</keyword>
<feature type="transmembrane region" description="Helical" evidence="10">
    <location>
        <begin position="907"/>
        <end position="926"/>
    </location>
</feature>
<keyword evidence="7 10" id="KW-1133">Transmembrane helix</keyword>
<evidence type="ECO:0000313" key="12">
    <source>
        <dbReference type="Proteomes" id="UP000269154"/>
    </source>
</evidence>
<dbReference type="InterPro" id="IPR004764">
    <property type="entry name" value="MdtF-like"/>
</dbReference>
<feature type="transmembrane region" description="Helical" evidence="10">
    <location>
        <begin position="479"/>
        <end position="506"/>
    </location>
</feature>
<feature type="transmembrane region" description="Helical" evidence="10">
    <location>
        <begin position="376"/>
        <end position="396"/>
    </location>
</feature>
<dbReference type="PANTHER" id="PTHR32063:SF11">
    <property type="entry name" value="CATION OR DRUG EFFLUX SYSTEM PROTEIN"/>
    <property type="match status" value="1"/>
</dbReference>
<evidence type="ECO:0000256" key="7">
    <source>
        <dbReference type="ARBA" id="ARBA00022989"/>
    </source>
</evidence>
<feature type="transmembrane region" description="Helical" evidence="10">
    <location>
        <begin position="12"/>
        <end position="34"/>
    </location>
</feature>
<feature type="transmembrane region" description="Helical" evidence="10">
    <location>
        <begin position="995"/>
        <end position="1013"/>
    </location>
</feature>
<dbReference type="GO" id="GO:0005886">
    <property type="term" value="C:plasma membrane"/>
    <property type="evidence" value="ECO:0007669"/>
    <property type="project" value="UniProtKB-SubCell"/>
</dbReference>
<evidence type="ECO:0000256" key="4">
    <source>
        <dbReference type="ARBA" id="ARBA00022475"/>
    </source>
</evidence>
<proteinExistence type="inferred from homology"/>
<evidence type="ECO:0000256" key="5">
    <source>
        <dbReference type="ARBA" id="ARBA00022519"/>
    </source>
</evidence>
<dbReference type="GO" id="GO:0042910">
    <property type="term" value="F:xenobiotic transmembrane transporter activity"/>
    <property type="evidence" value="ECO:0007669"/>
    <property type="project" value="TreeGrafter"/>
</dbReference>
<dbReference type="Gene3D" id="3.30.70.1430">
    <property type="entry name" value="Multidrug efflux transporter AcrB pore domain"/>
    <property type="match status" value="2"/>
</dbReference>
<feature type="transmembrane region" description="Helical" evidence="10">
    <location>
        <begin position="946"/>
        <end position="965"/>
    </location>
</feature>
<evidence type="ECO:0000313" key="11">
    <source>
        <dbReference type="EMBL" id="RQH35598.1"/>
    </source>
</evidence>
<accession>A0A3N6PQ41</accession>
<keyword evidence="12" id="KW-1185">Reference proteome</keyword>
<keyword evidence="8 10" id="KW-0472">Membrane</keyword>
<dbReference type="Pfam" id="PF00873">
    <property type="entry name" value="ACR_tran"/>
    <property type="match status" value="1"/>
</dbReference>
<keyword evidence="5" id="KW-0997">Cell inner membrane</keyword>
<feature type="compositionally biased region" description="Basic and acidic residues" evidence="9">
    <location>
        <begin position="1060"/>
        <end position="1094"/>
    </location>
</feature>
<feature type="transmembrane region" description="Helical" evidence="10">
    <location>
        <begin position="546"/>
        <end position="566"/>
    </location>
</feature>
<comment type="caution">
    <text evidence="11">The sequence shown here is derived from an EMBL/GenBank/DDBJ whole genome shotgun (WGS) entry which is preliminary data.</text>
</comment>
<dbReference type="Gene3D" id="1.20.1640.10">
    <property type="entry name" value="Multidrug efflux transporter AcrB transmembrane domain"/>
    <property type="match status" value="2"/>
</dbReference>
<evidence type="ECO:0000256" key="10">
    <source>
        <dbReference type="SAM" id="Phobius"/>
    </source>
</evidence>
<feature type="compositionally biased region" description="Polar residues" evidence="9">
    <location>
        <begin position="1095"/>
        <end position="1117"/>
    </location>
</feature>
<dbReference type="Proteomes" id="UP000269154">
    <property type="component" value="Unassembled WGS sequence"/>
</dbReference>
<protein>
    <submittedName>
        <fullName evidence="11">Efflux RND transporter permease subunit</fullName>
    </submittedName>
</protein>
<evidence type="ECO:0000256" key="9">
    <source>
        <dbReference type="SAM" id="MobiDB-lite"/>
    </source>
</evidence>
<comment type="subcellular location">
    <subcellularLocation>
        <location evidence="1">Cell inner membrane</location>
        <topology evidence="1">Multi-pass membrane protein</topology>
    </subcellularLocation>
</comment>
<feature type="transmembrane region" description="Helical" evidence="10">
    <location>
        <begin position="350"/>
        <end position="369"/>
    </location>
</feature>
<dbReference type="SUPFAM" id="SSF82866">
    <property type="entry name" value="Multidrug efflux transporter AcrB transmembrane domain"/>
    <property type="match status" value="2"/>
</dbReference>
<dbReference type="RefSeq" id="WP_124155082.1">
    <property type="nucleotide sequence ID" value="NZ_CAWOLW010000029.1"/>
</dbReference>
<name>A0A3N6PQ41_9CYAN</name>
<dbReference type="SUPFAM" id="SSF82714">
    <property type="entry name" value="Multidrug efflux transporter AcrB TolC docking domain, DN and DC subdomains"/>
    <property type="match status" value="2"/>
</dbReference>
<dbReference type="EMBL" id="RCBY01000124">
    <property type="protein sequence ID" value="RQH35598.1"/>
    <property type="molecule type" value="Genomic_DNA"/>
</dbReference>
<feature type="transmembrane region" description="Helical" evidence="10">
    <location>
        <begin position="1019"/>
        <end position="1039"/>
    </location>
</feature>
<gene>
    <name evidence="11" type="ORF">D5R40_19880</name>
</gene>
<dbReference type="GO" id="GO:0015562">
    <property type="term" value="F:efflux transmembrane transporter activity"/>
    <property type="evidence" value="ECO:0007669"/>
    <property type="project" value="InterPro"/>
</dbReference>
<dbReference type="GO" id="GO:0009636">
    <property type="term" value="P:response to toxic substance"/>
    <property type="evidence" value="ECO:0007669"/>
    <property type="project" value="UniProtKB-ARBA"/>
</dbReference>
<keyword evidence="6 10" id="KW-0812">Transmembrane</keyword>
<sequence length="1131" mass="123019">MLLSIADTFIKRPVLTTVCTIIIILAGAISIPLLPIAQLPQLANTEIQVSSTYIGADAQTTENTVTTILEREINGVEDMKYMYSNTSNSGQTSINIVFPNDVDRDTAQVNVQNRVSQAEASLPDLVRQTGITVEAASPNILLVIATYSEKDENGNFYYSPDFMSNYIDLNVLDQIKRIPGVGQATILGERKYAMRIWLNPQKMAVRELTAQDVVNALQEQNIQVGAGKIGQNPAPPDLVYEIPLQAIGRLKNAQEFEDLVLKVDENGTLVKVRDIGRAELGAENYDLVTTYNGDPTTGLAIYQLPGSNALETANQIKATMLELSRSFPPGLEYSVAYDTTLFVEVSLQEVVITLLQAVGLVVLIIFIFLQDWRATLIPAIAIPVALIGAMAGLKILNFEINTLTLFACTLASGLVVDDAIVIVEAVSSKIEQGMKARQAALDAMEELTGATIATSLVLMAVFIPVSFFPGTTGVIYKQFALTIAFAVACSTFNALTFSPSISGLLLRPKQEATGLLGWIFDTFNQSFDWIQDKYGKLVSFLTRINIIVMGIFIAGLVATVWMYGLVPGGFVPEEDQGYFIVIYQAPDGVSLNYNKNAAAKIQQEIEEIDEIKSSFGVAGFGFDGLNPSQGVFFVLLKPWEERTLPEQSVYGITRRLNGALQGIKEVNAFAVNAPPVPGLGSTGGFEFQLQDRSGSLPIQALLENGNRLIGAANSPEYRSLQAVYSQFSANKPQKQIEVLRDRAKALNVNVNDIFSTLQIYFGSSYVNDFVLGQRQYRVYVQAEPEFRSKPDDINQLYVRSVDGEMIPLGSLVRIKDFVGPEIITHYNIFRSMKIQGGPAPGYSSGQAIAAMEQASEELLDPGFGYAWQGSALEEKSSGGAAPIIFGLGFVMVFLVLAAQYESYIDPLIIMLSVPLAVLGALVAIWFRSNILMAGSVWPVVTNDMYAQVALVMLIGLASKNSILIVEFANQLRDKGVNITKAAITAAEQRFRPIQMTAISSLIGFMPLVIATGAGSSSRWSLGTAIFGGMLFGTLLSLLITPNLYIAVKNLEGWLLEGEKPKKSERPDLSNYDDAHSHGYESVDDGIKDSDREHTVTANGSNGSSENQANSTENTTSDSDIDEVVRQKPPQS</sequence>
<dbReference type="SUPFAM" id="SSF82693">
    <property type="entry name" value="Multidrug efflux transporter AcrB pore domain, PN1, PN2, PC1 and PC2 subdomains"/>
    <property type="match status" value="2"/>
</dbReference>
<dbReference type="NCBIfam" id="TIGR00915">
    <property type="entry name" value="2A0602"/>
    <property type="match status" value="1"/>
</dbReference>
<dbReference type="Gene3D" id="3.30.2090.10">
    <property type="entry name" value="Multidrug efflux transporter AcrB TolC docking domain, DN and DC subdomains"/>
    <property type="match status" value="2"/>
</dbReference>
<reference evidence="11 12" key="1">
    <citation type="journal article" date="2018" name="ACS Chem. Biol.">
        <title>Ketoreductase domain dysfunction expands chemodiversity: malyngamide biosynthesis in the cyanobacterium Okeania hirsuta.</title>
        <authorList>
            <person name="Moss N.A."/>
            <person name="Leao T."/>
            <person name="Rankin M."/>
            <person name="McCullough T.M."/>
            <person name="Qu P."/>
            <person name="Korobeynikov A."/>
            <person name="Smith J.L."/>
            <person name="Gerwick L."/>
            <person name="Gerwick W.H."/>
        </authorList>
    </citation>
    <scope>NUCLEOTIDE SEQUENCE [LARGE SCALE GENOMIC DNA]</scope>
    <source>
        <strain evidence="11 12">PAB10Feb10-1</strain>
    </source>
</reference>
<dbReference type="AlphaFoldDB" id="A0A3N6PQ41"/>
<dbReference type="InterPro" id="IPR001036">
    <property type="entry name" value="Acrflvin-R"/>
</dbReference>
<dbReference type="OrthoDB" id="9791035at2"/>
<keyword evidence="4" id="KW-1003">Cell membrane</keyword>
<feature type="transmembrane region" description="Helical" evidence="10">
    <location>
        <begin position="880"/>
        <end position="900"/>
    </location>
</feature>
<feature type="region of interest" description="Disordered" evidence="9">
    <location>
        <begin position="1060"/>
        <end position="1131"/>
    </location>
</feature>
<dbReference type="PRINTS" id="PR00702">
    <property type="entry name" value="ACRIFLAVINRP"/>
</dbReference>
<evidence type="ECO:0000256" key="6">
    <source>
        <dbReference type="ARBA" id="ARBA00022692"/>
    </source>
</evidence>
<dbReference type="InterPro" id="IPR027463">
    <property type="entry name" value="AcrB_DN_DC_subdom"/>
</dbReference>
<dbReference type="Gene3D" id="3.30.70.1320">
    <property type="entry name" value="Multidrug efflux transporter AcrB pore domain like"/>
    <property type="match status" value="1"/>
</dbReference>
<evidence type="ECO:0000256" key="2">
    <source>
        <dbReference type="ARBA" id="ARBA00010942"/>
    </source>
</evidence>
<evidence type="ECO:0000256" key="3">
    <source>
        <dbReference type="ARBA" id="ARBA00022448"/>
    </source>
</evidence>
<comment type="similarity">
    <text evidence="2">Belongs to the resistance-nodulation-cell division (RND) (TC 2.A.6) family.</text>
</comment>
<dbReference type="PANTHER" id="PTHR32063">
    <property type="match status" value="1"/>
</dbReference>
<evidence type="ECO:0000256" key="1">
    <source>
        <dbReference type="ARBA" id="ARBA00004429"/>
    </source>
</evidence>
<organism evidence="11 12">
    <name type="scientific">Okeania hirsuta</name>
    <dbReference type="NCBI Taxonomy" id="1458930"/>
    <lineage>
        <taxon>Bacteria</taxon>
        <taxon>Bacillati</taxon>
        <taxon>Cyanobacteriota</taxon>
        <taxon>Cyanophyceae</taxon>
        <taxon>Oscillatoriophycideae</taxon>
        <taxon>Oscillatoriales</taxon>
        <taxon>Microcoleaceae</taxon>
        <taxon>Okeania</taxon>
    </lineage>
</organism>
<feature type="transmembrane region" description="Helical" evidence="10">
    <location>
        <begin position="402"/>
        <end position="426"/>
    </location>
</feature>
<evidence type="ECO:0000256" key="8">
    <source>
        <dbReference type="ARBA" id="ARBA00023136"/>
    </source>
</evidence>
<dbReference type="Gene3D" id="3.30.70.1440">
    <property type="entry name" value="Multidrug efflux transporter AcrB pore domain"/>
    <property type="match status" value="1"/>
</dbReference>